<keyword evidence="1" id="KW-0677">Repeat</keyword>
<dbReference type="Proteomes" id="UP001139207">
    <property type="component" value="Unassembled WGS sequence"/>
</dbReference>
<evidence type="ECO:0000256" key="3">
    <source>
        <dbReference type="ARBA" id="ARBA00022840"/>
    </source>
</evidence>
<dbReference type="InterPro" id="IPR003593">
    <property type="entry name" value="AAA+_ATPase"/>
</dbReference>
<evidence type="ECO:0000313" key="5">
    <source>
        <dbReference type="EMBL" id="MCJ7858801.1"/>
    </source>
</evidence>
<dbReference type="AlphaFoldDB" id="A0A9X1WHR9"/>
<name>A0A9X1WHR9_9CORY</name>
<gene>
    <name evidence="5" type="ORF">MUN33_08735</name>
</gene>
<organism evidence="5 6">
    <name type="scientific">Corynebacterium kalidii</name>
    <dbReference type="NCBI Taxonomy" id="2931982"/>
    <lineage>
        <taxon>Bacteria</taxon>
        <taxon>Bacillati</taxon>
        <taxon>Actinomycetota</taxon>
        <taxon>Actinomycetes</taxon>
        <taxon>Mycobacteriales</taxon>
        <taxon>Corynebacteriaceae</taxon>
        <taxon>Corynebacterium</taxon>
    </lineage>
</organism>
<dbReference type="EMBL" id="JALIEA010000013">
    <property type="protein sequence ID" value="MCJ7858801.1"/>
    <property type="molecule type" value="Genomic_DNA"/>
</dbReference>
<dbReference type="PANTHER" id="PTHR19211">
    <property type="entry name" value="ATP-BINDING TRANSPORT PROTEIN-RELATED"/>
    <property type="match status" value="1"/>
</dbReference>
<dbReference type="SUPFAM" id="SSF52540">
    <property type="entry name" value="P-loop containing nucleoside triphosphate hydrolases"/>
    <property type="match status" value="2"/>
</dbReference>
<feature type="domain" description="ABC transporter" evidence="4">
    <location>
        <begin position="339"/>
        <end position="547"/>
    </location>
</feature>
<dbReference type="SMART" id="SM00382">
    <property type="entry name" value="AAA"/>
    <property type="match status" value="2"/>
</dbReference>
<evidence type="ECO:0000313" key="6">
    <source>
        <dbReference type="Proteomes" id="UP001139207"/>
    </source>
</evidence>
<dbReference type="Gene3D" id="3.40.50.300">
    <property type="entry name" value="P-loop containing nucleotide triphosphate hydrolases"/>
    <property type="match status" value="2"/>
</dbReference>
<proteinExistence type="predicted"/>
<evidence type="ECO:0000256" key="1">
    <source>
        <dbReference type="ARBA" id="ARBA00022737"/>
    </source>
</evidence>
<keyword evidence="6" id="KW-1185">Reference proteome</keyword>
<reference evidence="5" key="1">
    <citation type="submission" date="2022-04" db="EMBL/GenBank/DDBJ databases">
        <title>Corynebacterium kalidii LD5P10.</title>
        <authorList>
            <person name="Sun J.Q."/>
        </authorList>
    </citation>
    <scope>NUCLEOTIDE SEQUENCE</scope>
    <source>
        <strain evidence="5">LD5P10</strain>
    </source>
</reference>
<accession>A0A9X1WHR9</accession>
<dbReference type="RefSeq" id="WP_244804538.1">
    <property type="nucleotide sequence ID" value="NZ_JALIEA010000013.1"/>
</dbReference>
<dbReference type="GO" id="GO:0005524">
    <property type="term" value="F:ATP binding"/>
    <property type="evidence" value="ECO:0007669"/>
    <property type="project" value="UniProtKB-KW"/>
</dbReference>
<dbReference type="InterPro" id="IPR027417">
    <property type="entry name" value="P-loop_NTPase"/>
</dbReference>
<evidence type="ECO:0000259" key="4">
    <source>
        <dbReference type="PROSITE" id="PS50893"/>
    </source>
</evidence>
<dbReference type="InterPro" id="IPR050611">
    <property type="entry name" value="ABCF"/>
</dbReference>
<dbReference type="InterPro" id="IPR003439">
    <property type="entry name" value="ABC_transporter-like_ATP-bd"/>
</dbReference>
<keyword evidence="3 5" id="KW-0067">ATP-binding</keyword>
<evidence type="ECO:0000256" key="2">
    <source>
        <dbReference type="ARBA" id="ARBA00022741"/>
    </source>
</evidence>
<sequence>MSRQNNPEEHHAHIRAVDLGVTVAGRRILTGVTATVPPGTRLLVVGENGVGKSTLLHTLAGLREPDAGTVTRTGTVTLVQQDMADDPGRTVGDLIAGATAEADRALAELDAAALALTDGTPGADQAYARALDRATGLDAWDAARRVDVALAGLDACTDRGRELATLSHGQRYRVRLACALGSDGILLLDEPTNHLDATALGFLTSQVVAHRGPVAVVTHDRALLRDLSADGRCTFLDLDPTSDGMPRTTTGTYDEWVARRRAEREHWEQEYAVQVAEHRRLETAVDEARARLTTGWRPEKGHFKHKRATRAAGTVQTLHRRQDALDRHAVDVPEPPMRLHWPELAVAPGRTLLTCDGVTVDGRLAAPVSVELSGGDRLVVTGPNGAGKSTLVDVLRGALAPTTGSCHVHDGVRVSVLTQHDPSWKDAAGRDTPAAEVYDRAAGPDGPALSSLGLLDRTARSTPVGRLSQGQRRRLHLALCLATRPDLLVLDEPTNHLSATLVDELTVALRETAAAVVVVTHDRQMLRDLVGRDGETGGTGRWPVLALG</sequence>
<protein>
    <submittedName>
        <fullName evidence="5">ATP-binding cassette domain-containing protein</fullName>
    </submittedName>
</protein>
<feature type="domain" description="ABC transporter" evidence="4">
    <location>
        <begin position="14"/>
        <end position="262"/>
    </location>
</feature>
<dbReference type="GO" id="GO:0016887">
    <property type="term" value="F:ATP hydrolysis activity"/>
    <property type="evidence" value="ECO:0007669"/>
    <property type="project" value="InterPro"/>
</dbReference>
<dbReference type="PROSITE" id="PS50893">
    <property type="entry name" value="ABC_TRANSPORTER_2"/>
    <property type="match status" value="2"/>
</dbReference>
<dbReference type="Pfam" id="PF00005">
    <property type="entry name" value="ABC_tran"/>
    <property type="match status" value="2"/>
</dbReference>
<comment type="caution">
    <text evidence="5">The sequence shown here is derived from an EMBL/GenBank/DDBJ whole genome shotgun (WGS) entry which is preliminary data.</text>
</comment>
<keyword evidence="2" id="KW-0547">Nucleotide-binding</keyword>
<dbReference type="PANTHER" id="PTHR19211:SF14">
    <property type="entry name" value="ATP-BINDING CASSETTE SUB-FAMILY F MEMBER 1"/>
    <property type="match status" value="1"/>
</dbReference>